<reference evidence="1 2" key="1">
    <citation type="submission" date="2018-06" db="EMBL/GenBank/DDBJ databases">
        <authorList>
            <consortium name="Pathogen Informatics"/>
            <person name="Doyle S."/>
        </authorList>
    </citation>
    <scope>NUCLEOTIDE SEQUENCE [LARGE SCALE GENOMIC DNA]</scope>
    <source>
        <strain evidence="1 2">NCTC11343</strain>
    </source>
</reference>
<sequence>MSKLDEKIAAYVAESKKLGLSLDEAFIAKVTKGIGPSIYNADSETIAASDPEELNRVKQNFLIKKLGLKDGPDLDKALEEVITAIGKSNKNKYRVLVYALLAKKFKKESVYQ</sequence>
<name>A0A2X2LEX7_SPHMU</name>
<organism evidence="1 2">
    <name type="scientific">Sphingobacterium multivorum</name>
    <dbReference type="NCBI Taxonomy" id="28454"/>
    <lineage>
        <taxon>Bacteria</taxon>
        <taxon>Pseudomonadati</taxon>
        <taxon>Bacteroidota</taxon>
        <taxon>Sphingobacteriia</taxon>
        <taxon>Sphingobacteriales</taxon>
        <taxon>Sphingobacteriaceae</taxon>
        <taxon>Sphingobacterium</taxon>
    </lineage>
</organism>
<dbReference type="EMBL" id="UAUU01000011">
    <property type="protein sequence ID" value="SPZ91929.1"/>
    <property type="molecule type" value="Genomic_DNA"/>
</dbReference>
<proteinExistence type="predicted"/>
<dbReference type="Gene3D" id="1.10.238.120">
    <property type="entry name" value="Jann4075-like"/>
    <property type="match status" value="1"/>
</dbReference>
<accession>A0A2X2LEX7</accession>
<dbReference type="RefSeq" id="WP_046671775.1">
    <property type="nucleotide sequence ID" value="NZ_CP069793.1"/>
</dbReference>
<dbReference type="AlphaFoldDB" id="A0A2X2LEX7"/>
<evidence type="ECO:0000313" key="2">
    <source>
        <dbReference type="Proteomes" id="UP000251241"/>
    </source>
</evidence>
<dbReference type="Pfam" id="PF11015">
    <property type="entry name" value="DUF2853"/>
    <property type="match status" value="1"/>
</dbReference>
<dbReference type="Proteomes" id="UP000251241">
    <property type="component" value="Unassembled WGS sequence"/>
</dbReference>
<protein>
    <submittedName>
        <fullName evidence="1">Protein of uncharacterized function (DUF2853)</fullName>
    </submittedName>
</protein>
<dbReference type="GeneID" id="97182245"/>
<dbReference type="InterPro" id="IPR021274">
    <property type="entry name" value="DUF2853"/>
</dbReference>
<evidence type="ECO:0000313" key="1">
    <source>
        <dbReference type="EMBL" id="SPZ91929.1"/>
    </source>
</evidence>
<dbReference type="SUPFAM" id="SSF158587">
    <property type="entry name" value="Jann4075-like"/>
    <property type="match status" value="1"/>
</dbReference>
<gene>
    <name evidence="1" type="ORF">NCTC11343_03975</name>
</gene>
<dbReference type="InterPro" id="IPR023154">
    <property type="entry name" value="Jann4075-like_sf"/>
</dbReference>